<dbReference type="AlphaFoldDB" id="A0A1X7TLF1"/>
<evidence type="ECO:0000256" key="3">
    <source>
        <dbReference type="ARBA" id="ARBA00022741"/>
    </source>
</evidence>
<dbReference type="InterPro" id="IPR004166">
    <property type="entry name" value="a-kinase_dom"/>
</dbReference>
<dbReference type="GO" id="GO:0004674">
    <property type="term" value="F:protein serine/threonine kinase activity"/>
    <property type="evidence" value="ECO:0007669"/>
    <property type="project" value="UniProtKB-KW"/>
</dbReference>
<dbReference type="Gene3D" id="3.20.200.10">
    <property type="entry name" value="MHCK/EF2 kinase"/>
    <property type="match status" value="1"/>
</dbReference>
<evidence type="ECO:0000259" key="6">
    <source>
        <dbReference type="PROSITE" id="PS51158"/>
    </source>
</evidence>
<dbReference type="Pfam" id="PF02816">
    <property type="entry name" value="Alpha_kinase"/>
    <property type="match status" value="1"/>
</dbReference>
<evidence type="ECO:0000313" key="7">
    <source>
        <dbReference type="EnsemblMetazoa" id="Aqu2.1.15722_001"/>
    </source>
</evidence>
<dbReference type="CDD" id="cd04515">
    <property type="entry name" value="Alpha_kinase"/>
    <property type="match status" value="1"/>
</dbReference>
<dbReference type="GO" id="GO:0005524">
    <property type="term" value="F:ATP binding"/>
    <property type="evidence" value="ECO:0007669"/>
    <property type="project" value="UniProtKB-KW"/>
</dbReference>
<gene>
    <name evidence="7" type="primary">105314670</name>
</gene>
<keyword evidence="2" id="KW-0808">Transferase</keyword>
<reference evidence="8" key="1">
    <citation type="journal article" date="2010" name="Nature">
        <title>The Amphimedon queenslandica genome and the evolution of animal complexity.</title>
        <authorList>
            <person name="Srivastava M."/>
            <person name="Simakov O."/>
            <person name="Chapman J."/>
            <person name="Fahey B."/>
            <person name="Gauthier M.E."/>
            <person name="Mitros T."/>
            <person name="Richards G.S."/>
            <person name="Conaco C."/>
            <person name="Dacre M."/>
            <person name="Hellsten U."/>
            <person name="Larroux C."/>
            <person name="Putnam N.H."/>
            <person name="Stanke M."/>
            <person name="Adamska M."/>
            <person name="Darling A."/>
            <person name="Degnan S.M."/>
            <person name="Oakley T.H."/>
            <person name="Plachetzki D.C."/>
            <person name="Zhai Y."/>
            <person name="Adamski M."/>
            <person name="Calcino A."/>
            <person name="Cummins S.F."/>
            <person name="Goodstein D.M."/>
            <person name="Harris C."/>
            <person name="Jackson D.J."/>
            <person name="Leys S.P."/>
            <person name="Shu S."/>
            <person name="Woodcroft B.J."/>
            <person name="Vervoort M."/>
            <person name="Kosik K.S."/>
            <person name="Manning G."/>
            <person name="Degnan B.M."/>
            <person name="Rokhsar D.S."/>
        </authorList>
    </citation>
    <scope>NUCLEOTIDE SEQUENCE [LARGE SCALE GENOMIC DNA]</scope>
</reference>
<dbReference type="OMA" id="NSICKGW"/>
<accession>A0A1X7TLF1</accession>
<evidence type="ECO:0000256" key="1">
    <source>
        <dbReference type="ARBA" id="ARBA00022527"/>
    </source>
</evidence>
<dbReference type="PANTHER" id="PTHR45992">
    <property type="entry name" value="EUKARYOTIC ELONGATION FACTOR 2 KINASE-RELATED"/>
    <property type="match status" value="1"/>
</dbReference>
<evidence type="ECO:0000256" key="2">
    <source>
        <dbReference type="ARBA" id="ARBA00022679"/>
    </source>
</evidence>
<name>A0A1X7TLF1_AMPQE</name>
<dbReference type="KEGG" id="aqu:105314670"/>
<proteinExistence type="predicted"/>
<reference evidence="7" key="2">
    <citation type="submission" date="2017-05" db="UniProtKB">
        <authorList>
            <consortium name="EnsemblMetazoa"/>
        </authorList>
    </citation>
    <scope>IDENTIFICATION</scope>
</reference>
<sequence length="260" mass="30487">MYFYDPYCVATFEKDHFAEGRFRRAYRGQWTTPEKYGQKCVIKRMKSGYVWAANGWDNTIKIYNRARKIAYQFNRSLNPRYPIRFTGINKYVVSYSYPTEYVVAEDYLEGDFKKWVNNYGYISPEAKSGDAIMSAFVHWSWIHTKGQEMVCDLHGTRDENGYHLTDTSVLSISNTYGETDMGIEGMAMFFMNHECNSICKGWRRPHWESFKGKISRETLTACQLIQSQVNNATSYRFEMKFPRATKDIVKTVFLQIAQAQ</sequence>
<feature type="domain" description="Alpha-type protein kinase" evidence="6">
    <location>
        <begin position="1"/>
        <end position="219"/>
    </location>
</feature>
<dbReference type="OrthoDB" id="5957748at2759"/>
<evidence type="ECO:0000256" key="5">
    <source>
        <dbReference type="ARBA" id="ARBA00022840"/>
    </source>
</evidence>
<dbReference type="InParanoid" id="A0A1X7TLF1"/>
<keyword evidence="5" id="KW-0067">ATP-binding</keyword>
<keyword evidence="8" id="KW-1185">Reference proteome</keyword>
<dbReference type="InterPro" id="IPR051852">
    <property type="entry name" value="Alpha-type_PK"/>
</dbReference>
<keyword evidence="1" id="KW-0723">Serine/threonine-protein kinase</keyword>
<dbReference type="EnsemblMetazoa" id="Aqu2.1.15722_001">
    <property type="protein sequence ID" value="Aqu2.1.15722_001"/>
    <property type="gene ID" value="Aqu2.1.15722"/>
</dbReference>
<dbReference type="EnsemblMetazoa" id="XM_011408973.1">
    <property type="protein sequence ID" value="XP_011407275.1"/>
    <property type="gene ID" value="LOC105314670"/>
</dbReference>
<keyword evidence="4" id="KW-0418">Kinase</keyword>
<dbReference type="PANTHER" id="PTHR45992:SF11">
    <property type="entry name" value="ALPHA-TYPE PROTEIN KINASE DOMAIN-CONTAINING PROTEIN"/>
    <property type="match status" value="1"/>
</dbReference>
<dbReference type="PROSITE" id="PS51158">
    <property type="entry name" value="ALPHA_KINASE"/>
    <property type="match status" value="1"/>
</dbReference>
<evidence type="ECO:0000256" key="4">
    <source>
        <dbReference type="ARBA" id="ARBA00022777"/>
    </source>
</evidence>
<keyword evidence="3" id="KW-0547">Nucleotide-binding</keyword>
<organism evidence="7">
    <name type="scientific">Amphimedon queenslandica</name>
    <name type="common">Sponge</name>
    <dbReference type="NCBI Taxonomy" id="400682"/>
    <lineage>
        <taxon>Eukaryota</taxon>
        <taxon>Metazoa</taxon>
        <taxon>Porifera</taxon>
        <taxon>Demospongiae</taxon>
        <taxon>Heteroscleromorpha</taxon>
        <taxon>Haplosclerida</taxon>
        <taxon>Niphatidae</taxon>
        <taxon>Amphimedon</taxon>
    </lineage>
</organism>
<dbReference type="SUPFAM" id="SSF56112">
    <property type="entry name" value="Protein kinase-like (PK-like)"/>
    <property type="match status" value="1"/>
</dbReference>
<dbReference type="Proteomes" id="UP000007879">
    <property type="component" value="Unassembled WGS sequence"/>
</dbReference>
<dbReference type="eggNOG" id="KOG3614">
    <property type="taxonomic scope" value="Eukaryota"/>
</dbReference>
<dbReference type="SMART" id="SM00811">
    <property type="entry name" value="Alpha_kinase"/>
    <property type="match status" value="1"/>
</dbReference>
<protein>
    <recommendedName>
        <fullName evidence="6">Alpha-type protein kinase domain-containing protein</fullName>
    </recommendedName>
</protein>
<dbReference type="InterPro" id="IPR011009">
    <property type="entry name" value="Kinase-like_dom_sf"/>
</dbReference>
<evidence type="ECO:0000313" key="8">
    <source>
        <dbReference type="Proteomes" id="UP000007879"/>
    </source>
</evidence>